<keyword evidence="11 14" id="KW-0255">Endonuclease</keyword>
<feature type="binding site" evidence="14 15">
    <location>
        <position position="28"/>
    </location>
    <ligand>
        <name>a divalent metal cation</name>
        <dbReference type="ChEBI" id="CHEBI:60240"/>
    </ligand>
</feature>
<comment type="cofactor">
    <cofactor evidence="2">
        <name>Mg(2+)</name>
        <dbReference type="ChEBI" id="CHEBI:18420"/>
    </cofactor>
</comment>
<dbReference type="HAMAP" id="MF_00052_B">
    <property type="entry name" value="RNase_HII_B"/>
    <property type="match status" value="1"/>
</dbReference>
<evidence type="ECO:0000256" key="13">
    <source>
        <dbReference type="ARBA" id="ARBA00023211"/>
    </source>
</evidence>
<keyword evidence="19" id="KW-1185">Reference proteome</keyword>
<sequence length="213" mass="21951">MPEKPAPTFDFETAAGAGPGRLVVGVDEVGRGPLAGPVVACALALDPAAAPPALIARLRDSKTLSAPARREIADGLRACAVHALGRAEVGEIDRLNILRAAMLAMVRAVAALPQVPAHALIDGNKVPDGLACPAQAVVGGDGRALSVAGASIVAKVARDREMAELDLRHPGYGWAANAGYGTRQHRDALARLGVTAHHRRSFKPVQEALKNAS</sequence>
<dbReference type="RefSeq" id="WP_200339528.1">
    <property type="nucleotide sequence ID" value="NZ_NRRL01000007.1"/>
</dbReference>
<dbReference type="PANTHER" id="PTHR10954">
    <property type="entry name" value="RIBONUCLEASE H2 SUBUNIT A"/>
    <property type="match status" value="1"/>
</dbReference>
<accession>A0ABS1DCV9</accession>
<evidence type="ECO:0000313" key="18">
    <source>
        <dbReference type="EMBL" id="MBK1667428.1"/>
    </source>
</evidence>
<dbReference type="InterPro" id="IPR022898">
    <property type="entry name" value="RNase_HII"/>
</dbReference>
<keyword evidence="8 14" id="KW-0963">Cytoplasm</keyword>
<dbReference type="NCBIfam" id="NF000595">
    <property type="entry name" value="PRK00015.1-3"/>
    <property type="match status" value="1"/>
</dbReference>
<comment type="subcellular location">
    <subcellularLocation>
        <location evidence="4 14">Cytoplasm</location>
    </subcellularLocation>
</comment>
<evidence type="ECO:0000256" key="5">
    <source>
        <dbReference type="ARBA" id="ARBA00007383"/>
    </source>
</evidence>
<keyword evidence="10 14" id="KW-0479">Metal-binding</keyword>
<evidence type="ECO:0000259" key="17">
    <source>
        <dbReference type="PROSITE" id="PS51975"/>
    </source>
</evidence>
<dbReference type="PANTHER" id="PTHR10954:SF18">
    <property type="entry name" value="RIBONUCLEASE HII"/>
    <property type="match status" value="1"/>
</dbReference>
<proteinExistence type="inferred from homology"/>
<evidence type="ECO:0000256" key="4">
    <source>
        <dbReference type="ARBA" id="ARBA00004496"/>
    </source>
</evidence>
<evidence type="ECO:0000313" key="19">
    <source>
        <dbReference type="Proteomes" id="UP001296873"/>
    </source>
</evidence>
<feature type="binding site" evidence="14 15">
    <location>
        <position position="122"/>
    </location>
    <ligand>
        <name>a divalent metal cation</name>
        <dbReference type="ChEBI" id="CHEBI:60240"/>
    </ligand>
</feature>
<evidence type="ECO:0000256" key="10">
    <source>
        <dbReference type="ARBA" id="ARBA00022723"/>
    </source>
</evidence>
<dbReference type="InterPro" id="IPR024567">
    <property type="entry name" value="RNase_HII/HIII_dom"/>
</dbReference>
<dbReference type="Gene3D" id="3.30.420.10">
    <property type="entry name" value="Ribonuclease H-like superfamily/Ribonuclease H"/>
    <property type="match status" value="1"/>
</dbReference>
<dbReference type="EMBL" id="NRRL01000007">
    <property type="protein sequence ID" value="MBK1667428.1"/>
    <property type="molecule type" value="Genomic_DNA"/>
</dbReference>
<evidence type="ECO:0000256" key="6">
    <source>
        <dbReference type="ARBA" id="ARBA00012180"/>
    </source>
</evidence>
<keyword evidence="13 14" id="KW-0464">Manganese</keyword>
<comment type="function">
    <text evidence="3 14 16">Endonuclease that specifically degrades the RNA of RNA-DNA hybrids.</text>
</comment>
<evidence type="ECO:0000256" key="12">
    <source>
        <dbReference type="ARBA" id="ARBA00022801"/>
    </source>
</evidence>
<dbReference type="InterPro" id="IPR012337">
    <property type="entry name" value="RNaseH-like_sf"/>
</dbReference>
<dbReference type="InterPro" id="IPR001352">
    <property type="entry name" value="RNase_HII/HIII"/>
</dbReference>
<comment type="catalytic activity">
    <reaction evidence="1 14 15 16">
        <text>Endonucleolytic cleavage to 5'-phosphomonoester.</text>
        <dbReference type="EC" id="3.1.26.4"/>
    </reaction>
</comment>
<organism evidence="18 19">
    <name type="scientific">Rhodovibrio sodomensis</name>
    <dbReference type="NCBI Taxonomy" id="1088"/>
    <lineage>
        <taxon>Bacteria</taxon>
        <taxon>Pseudomonadati</taxon>
        <taxon>Pseudomonadota</taxon>
        <taxon>Alphaproteobacteria</taxon>
        <taxon>Rhodospirillales</taxon>
        <taxon>Rhodovibrionaceae</taxon>
        <taxon>Rhodovibrio</taxon>
    </lineage>
</organism>
<dbReference type="PROSITE" id="PS51975">
    <property type="entry name" value="RNASE_H_2"/>
    <property type="match status" value="1"/>
</dbReference>
<evidence type="ECO:0000256" key="9">
    <source>
        <dbReference type="ARBA" id="ARBA00022722"/>
    </source>
</evidence>
<evidence type="ECO:0000256" key="7">
    <source>
        <dbReference type="ARBA" id="ARBA00019179"/>
    </source>
</evidence>
<dbReference type="InterPro" id="IPR036397">
    <property type="entry name" value="RNaseH_sf"/>
</dbReference>
<comment type="similarity">
    <text evidence="5 14 16">Belongs to the RNase HII family.</text>
</comment>
<evidence type="ECO:0000256" key="2">
    <source>
        <dbReference type="ARBA" id="ARBA00001946"/>
    </source>
</evidence>
<evidence type="ECO:0000256" key="14">
    <source>
        <dbReference type="HAMAP-Rule" id="MF_00052"/>
    </source>
</evidence>
<protein>
    <recommendedName>
        <fullName evidence="7 14">Ribonuclease HII</fullName>
        <shortName evidence="14">RNase HII</shortName>
        <ecNumber evidence="6 14">3.1.26.4</ecNumber>
    </recommendedName>
</protein>
<evidence type="ECO:0000256" key="1">
    <source>
        <dbReference type="ARBA" id="ARBA00000077"/>
    </source>
</evidence>
<evidence type="ECO:0000256" key="8">
    <source>
        <dbReference type="ARBA" id="ARBA00022490"/>
    </source>
</evidence>
<evidence type="ECO:0000256" key="11">
    <source>
        <dbReference type="ARBA" id="ARBA00022759"/>
    </source>
</evidence>
<dbReference type="SUPFAM" id="SSF53098">
    <property type="entry name" value="Ribonuclease H-like"/>
    <property type="match status" value="1"/>
</dbReference>
<evidence type="ECO:0000256" key="15">
    <source>
        <dbReference type="PROSITE-ProRule" id="PRU01319"/>
    </source>
</evidence>
<comment type="cofactor">
    <cofactor evidence="14 15">
        <name>Mn(2+)</name>
        <dbReference type="ChEBI" id="CHEBI:29035"/>
    </cofactor>
    <cofactor evidence="14 15">
        <name>Mg(2+)</name>
        <dbReference type="ChEBI" id="CHEBI:18420"/>
    </cofactor>
    <text evidence="14 15">Manganese or magnesium. Binds 1 divalent metal ion per monomer in the absence of substrate. May bind a second metal ion after substrate binding.</text>
</comment>
<dbReference type="Pfam" id="PF01351">
    <property type="entry name" value="RNase_HII"/>
    <property type="match status" value="1"/>
</dbReference>
<name>A0ABS1DCV9_9PROT</name>
<keyword evidence="9 14" id="KW-0540">Nuclease</keyword>
<dbReference type="CDD" id="cd07182">
    <property type="entry name" value="RNase_HII_bacteria_HII_like"/>
    <property type="match status" value="1"/>
</dbReference>
<keyword evidence="12 14" id="KW-0378">Hydrolase</keyword>
<feature type="domain" description="RNase H type-2" evidence="17">
    <location>
        <begin position="21"/>
        <end position="213"/>
    </location>
</feature>
<gene>
    <name evidence="14" type="primary">rnhB</name>
    <name evidence="18" type="ORF">CKO28_05210</name>
</gene>
<reference evidence="18 19" key="1">
    <citation type="journal article" date="2020" name="Microorganisms">
        <title>Osmotic Adaptation and Compatible Solute Biosynthesis of Phototrophic Bacteria as Revealed from Genome Analyses.</title>
        <authorList>
            <person name="Imhoff J.F."/>
            <person name="Rahn T."/>
            <person name="Kunzel S."/>
            <person name="Keller A."/>
            <person name="Neulinger S.C."/>
        </authorList>
    </citation>
    <scope>NUCLEOTIDE SEQUENCE [LARGE SCALE GENOMIC DNA]</scope>
    <source>
        <strain evidence="18 19">DSM 9895</strain>
    </source>
</reference>
<dbReference type="EC" id="3.1.26.4" evidence="6 14"/>
<evidence type="ECO:0000256" key="16">
    <source>
        <dbReference type="RuleBase" id="RU003515"/>
    </source>
</evidence>
<feature type="binding site" evidence="14 15">
    <location>
        <position position="27"/>
    </location>
    <ligand>
        <name>a divalent metal cation</name>
        <dbReference type="ChEBI" id="CHEBI:60240"/>
    </ligand>
</feature>
<evidence type="ECO:0000256" key="3">
    <source>
        <dbReference type="ARBA" id="ARBA00004065"/>
    </source>
</evidence>
<dbReference type="Proteomes" id="UP001296873">
    <property type="component" value="Unassembled WGS sequence"/>
</dbReference>
<comment type="caution">
    <text evidence="18">The sequence shown here is derived from an EMBL/GenBank/DDBJ whole genome shotgun (WGS) entry which is preliminary data.</text>
</comment>